<comment type="subcellular location">
    <subcellularLocation>
        <location evidence="5">Endomembrane system</location>
        <topology evidence="5">Single-pass membrane protein</topology>
    </subcellularLocation>
    <subcellularLocation>
        <location evidence="1">Endoplasmic reticulum membrane</location>
    </subcellularLocation>
</comment>
<dbReference type="Pfam" id="PF16746">
    <property type="entry name" value="BAR_3"/>
    <property type="match status" value="1"/>
</dbReference>
<name>G0WD67_NAUDC</name>
<dbReference type="OrthoDB" id="10070851at2759"/>
<dbReference type="PANTHER" id="PTHR14248">
    <property type="entry name" value="CYCLIN Y, ISOFORM A"/>
    <property type="match status" value="1"/>
</dbReference>
<dbReference type="eggNOG" id="ENOG502QU87">
    <property type="taxonomic scope" value="Eukaryota"/>
</dbReference>
<sequence>MNSRDDIPSGETTTKKQLRMISVAFKDASLDSPSFRASVNFFQTRVELFEDWLQKTTDFYDHKYKASFEDFQRAKETVLSQLLPSPTMLSNGSVSNQTFTPTIIDGFIKDYTEVSNRLLRFILNEDIGHSTYLTELLSNAIEPYRNTRTNFEYYQTKYDTLLAAYQSIKVSNANVDPNSIKNDVMQLFELHKSYLAASLDLISAISVLQLSFDKFLLDATTSLKENTMFSFKESGQSLDLAPSMNEYLNDYSIWVSNSIEGAKALEFDIQNARKQIFNYTIKRITPSDNIDDYNIRSIRSSDLINIRTLKLPQTSPEKSGWLFMKTMVGKPSRTVWVRRWCFLTNSIFGLFLLSPSKTYVEETDKFGVLLTNVRYDPDEDRKFCFEVRILGNKATEGPNIPKDISLVFQAESLIELKSWLVAFESSKKYAFSLNPNYFQHEIAFKRFSPKYFEFASSTTTTIDQLITTFDHDTKSLTEYLDYSFSEYEVLSLTNMKLFQFQMVMTPICTKMTQLAILSNFFTKGSWFPTAILANIWGTTNWSDYSLLTGLLSPNLTNHVDKSSKTKPLILTKSHKLLSTMNSLTYPSYYPNDLKITDLQFKNLFYLIDQRLINHENEFVLYKFDTFWCPNKKQKFSSTCFVTIDNLYYYMNSMGFICLNRLSIDDIVSVEVDKSTKDNLKMYDVNGLELKSRILFTDRRIIVTKFQYLLENRVSKTKQSLETILKKFASIDKEFQEKKQMEKIALERGKFSVKSSITGAIADTTTTNTTTTNNNNGVAVLEPFNKNKLELQTSFWNIDTSTSDLIKRIKQIETEYSITYKHEYAIPSKGLLHILFGDRSEAFPRCLFLAHKTSNKNVNWNWKEEKVTEDTTQLVRSIQFEVNKTSSFIRNRTHTRRPEIELLTLKQRVIKMIDNKYYEIDNDPLYVKVPFCHVLKISAKYIITNNADADEKSKGMEFTKGSLLHLFYKIEFINSTTGEPIVKVNPFEKLQISFALRFLNSEYLSIRKVIRYYLERIGRHGKVLKSIRICGLIGVSKGNEEDSKANNDPSTTIASTRKTKGYDVIYPFSTILNIFIMFSIYRITNVVFVFGRLAITIVLNIGNTIKNLNRTLVFGLLVSVLYNMFLSGKTVKTYWSVKRVEDSFEKFMEGAQKGTMQRAISIKDLDLLTNNLVSENDNYAFQKYNERSLEKDSQYRQTRQEIAIRRNELLVELRILQNMEREVVQGDYRKFLIQEIDNCRVVKSEMEDVWSKDTKLQGYCKSCSNELERLSTLLL</sequence>
<keyword evidence="10" id="KW-1185">Reference proteome</keyword>
<dbReference type="KEGG" id="ndi:NDAI_0F04100"/>
<evidence type="ECO:0000256" key="5">
    <source>
        <dbReference type="ARBA" id="ARBA00037847"/>
    </source>
</evidence>
<keyword evidence="2 6" id="KW-0812">Transmembrane</keyword>
<dbReference type="EMBL" id="HE580272">
    <property type="protein sequence ID" value="CCD25728.1"/>
    <property type="molecule type" value="Genomic_DNA"/>
</dbReference>
<dbReference type="SMART" id="SM00233">
    <property type="entry name" value="PH"/>
    <property type="match status" value="1"/>
</dbReference>
<dbReference type="SUPFAM" id="SSF50729">
    <property type="entry name" value="PH domain-like"/>
    <property type="match status" value="1"/>
</dbReference>
<accession>G0WD67</accession>
<keyword evidence="3 6" id="KW-1133">Transmembrane helix</keyword>
<keyword evidence="4 6" id="KW-0472">Membrane</keyword>
<dbReference type="InterPro" id="IPR042067">
    <property type="entry name" value="Sip3_PH"/>
</dbReference>
<dbReference type="GO" id="GO:0005789">
    <property type="term" value="C:endoplasmic reticulum membrane"/>
    <property type="evidence" value="ECO:0007669"/>
    <property type="project" value="UniProtKB-SubCell"/>
</dbReference>
<dbReference type="Gene3D" id="2.30.29.30">
    <property type="entry name" value="Pleckstrin-homology domain (PH domain)/Phosphotyrosine-binding domain (PTB)"/>
    <property type="match status" value="1"/>
</dbReference>
<dbReference type="SUPFAM" id="SSF103657">
    <property type="entry name" value="BAR/IMD domain-like"/>
    <property type="match status" value="1"/>
</dbReference>
<dbReference type="InterPro" id="IPR031968">
    <property type="entry name" value="VASt"/>
</dbReference>
<feature type="domain" description="VASt" evidence="8">
    <location>
        <begin position="814"/>
        <end position="1017"/>
    </location>
</feature>
<dbReference type="Pfam" id="PF00169">
    <property type="entry name" value="PH"/>
    <property type="match status" value="1"/>
</dbReference>
<evidence type="ECO:0000256" key="6">
    <source>
        <dbReference type="SAM" id="Phobius"/>
    </source>
</evidence>
<dbReference type="GeneID" id="11497066"/>
<dbReference type="PROSITE" id="PS50003">
    <property type="entry name" value="PH_DOMAIN"/>
    <property type="match status" value="1"/>
</dbReference>
<evidence type="ECO:0000313" key="9">
    <source>
        <dbReference type="EMBL" id="CCD25728.1"/>
    </source>
</evidence>
<dbReference type="InterPro" id="IPR011993">
    <property type="entry name" value="PH-like_dom_sf"/>
</dbReference>
<dbReference type="HOGENOM" id="CLU_001720_0_0_1"/>
<feature type="transmembrane region" description="Helical" evidence="6">
    <location>
        <begin position="1063"/>
        <end position="1080"/>
    </location>
</feature>
<dbReference type="Proteomes" id="UP000000689">
    <property type="component" value="Chromosome 6"/>
</dbReference>
<dbReference type="PROSITE" id="PS51778">
    <property type="entry name" value="VAST"/>
    <property type="match status" value="1"/>
</dbReference>
<evidence type="ECO:0000256" key="4">
    <source>
        <dbReference type="ARBA" id="ARBA00023136"/>
    </source>
</evidence>
<feature type="domain" description="PH" evidence="7">
    <location>
        <begin position="315"/>
        <end position="428"/>
    </location>
</feature>
<dbReference type="Pfam" id="PF16016">
    <property type="entry name" value="VASt"/>
    <property type="match status" value="1"/>
</dbReference>
<dbReference type="InterPro" id="IPR001849">
    <property type="entry name" value="PH_domain"/>
</dbReference>
<evidence type="ECO:0000256" key="2">
    <source>
        <dbReference type="ARBA" id="ARBA00022692"/>
    </source>
</evidence>
<dbReference type="CDD" id="cd13280">
    <property type="entry name" value="PH_SIP3"/>
    <property type="match status" value="1"/>
</dbReference>
<dbReference type="Gene3D" id="1.20.1270.60">
    <property type="entry name" value="Arfaptin homology (AH) domain/BAR domain"/>
    <property type="match status" value="1"/>
</dbReference>
<evidence type="ECO:0000256" key="1">
    <source>
        <dbReference type="ARBA" id="ARBA00004586"/>
    </source>
</evidence>
<evidence type="ECO:0000313" key="10">
    <source>
        <dbReference type="Proteomes" id="UP000000689"/>
    </source>
</evidence>
<dbReference type="GO" id="GO:0045944">
    <property type="term" value="P:positive regulation of transcription by RNA polymerase II"/>
    <property type="evidence" value="ECO:0007669"/>
    <property type="project" value="EnsemblFungi"/>
</dbReference>
<dbReference type="InterPro" id="IPR004148">
    <property type="entry name" value="BAR_dom"/>
</dbReference>
<evidence type="ECO:0000256" key="3">
    <source>
        <dbReference type="ARBA" id="ARBA00022989"/>
    </source>
</evidence>
<dbReference type="GO" id="GO:0032366">
    <property type="term" value="P:intracellular sterol transport"/>
    <property type="evidence" value="ECO:0007669"/>
    <property type="project" value="EnsemblFungi"/>
</dbReference>
<evidence type="ECO:0000259" key="7">
    <source>
        <dbReference type="PROSITE" id="PS50003"/>
    </source>
</evidence>
<reference evidence="9 10" key="1">
    <citation type="journal article" date="2011" name="Proc. Natl. Acad. Sci. U.S.A.">
        <title>Evolutionary erosion of yeast sex chromosomes by mating-type switching accidents.</title>
        <authorList>
            <person name="Gordon J.L."/>
            <person name="Armisen D."/>
            <person name="Proux-Wera E."/>
            <person name="Oheigeartaigh S.S."/>
            <person name="Byrne K.P."/>
            <person name="Wolfe K.H."/>
        </authorList>
    </citation>
    <scope>NUCLEOTIDE SEQUENCE [LARGE SCALE GENOMIC DNA]</scope>
    <source>
        <strain evidence="10">ATCC 10597 / BCRC 20456 / CBS 421 / NBRC 0211 / NRRL Y-12639</strain>
    </source>
</reference>
<dbReference type="AlphaFoldDB" id="G0WD67"/>
<dbReference type="GO" id="GO:0003712">
    <property type="term" value="F:transcription coregulator activity"/>
    <property type="evidence" value="ECO:0007669"/>
    <property type="project" value="EnsemblFungi"/>
</dbReference>
<dbReference type="InterPro" id="IPR027267">
    <property type="entry name" value="AH/BAR_dom_sf"/>
</dbReference>
<gene>
    <name evidence="9" type="primary">NDAI0F04100</name>
    <name evidence="9" type="ordered locus">NDAI_0F04100</name>
</gene>
<feature type="transmembrane region" description="Helical" evidence="6">
    <location>
        <begin position="1110"/>
        <end position="1127"/>
    </location>
</feature>
<organism evidence="9 10">
    <name type="scientific">Naumovozyma dairenensis (strain ATCC 10597 / BCRC 20456 / CBS 421 / NBRC 0211 / NRRL Y-12639)</name>
    <name type="common">Saccharomyces dairenensis</name>
    <dbReference type="NCBI Taxonomy" id="1071378"/>
    <lineage>
        <taxon>Eukaryota</taxon>
        <taxon>Fungi</taxon>
        <taxon>Dikarya</taxon>
        <taxon>Ascomycota</taxon>
        <taxon>Saccharomycotina</taxon>
        <taxon>Saccharomycetes</taxon>
        <taxon>Saccharomycetales</taxon>
        <taxon>Saccharomycetaceae</taxon>
        <taxon>Naumovozyma</taxon>
    </lineage>
</organism>
<evidence type="ECO:0000259" key="8">
    <source>
        <dbReference type="PROSITE" id="PS51778"/>
    </source>
</evidence>
<proteinExistence type="predicted"/>
<dbReference type="RefSeq" id="XP_003670971.1">
    <property type="nucleotide sequence ID" value="XM_003670923.1"/>
</dbReference>
<dbReference type="GO" id="GO:0032541">
    <property type="term" value="C:cortical endoplasmic reticulum"/>
    <property type="evidence" value="ECO:0007669"/>
    <property type="project" value="EnsemblFungi"/>
</dbReference>
<dbReference type="STRING" id="1071378.G0WD67"/>
<evidence type="ECO:0008006" key="11">
    <source>
        <dbReference type="Google" id="ProtNLM"/>
    </source>
</evidence>
<dbReference type="OMA" id="TKVEWLW"/>
<protein>
    <recommendedName>
        <fullName evidence="11">PH domain-containing protein</fullName>
    </recommendedName>
</protein>